<evidence type="ECO:0000256" key="3">
    <source>
        <dbReference type="PROSITE-ProRule" id="PRU00023"/>
    </source>
</evidence>
<dbReference type="PRINTS" id="PR01415">
    <property type="entry name" value="ANKYRIN"/>
</dbReference>
<dbReference type="InParanoid" id="A0A2P6NAE0"/>
<dbReference type="PROSITE" id="PS50297">
    <property type="entry name" value="ANK_REP_REGION"/>
    <property type="match status" value="3"/>
</dbReference>
<feature type="repeat" description="ANK" evidence="3">
    <location>
        <begin position="80"/>
        <end position="102"/>
    </location>
</feature>
<evidence type="ECO:0000256" key="4">
    <source>
        <dbReference type="SAM" id="MobiDB-lite"/>
    </source>
</evidence>
<feature type="compositionally biased region" description="Low complexity" evidence="4">
    <location>
        <begin position="338"/>
        <end position="352"/>
    </location>
</feature>
<name>A0A2P6NAE0_9EUKA</name>
<evidence type="ECO:0000313" key="5">
    <source>
        <dbReference type="EMBL" id="PRP80928.1"/>
    </source>
</evidence>
<keyword evidence="1" id="KW-0677">Repeat</keyword>
<dbReference type="PROSITE" id="PS50088">
    <property type="entry name" value="ANK_REPEAT"/>
    <property type="match status" value="4"/>
</dbReference>
<evidence type="ECO:0000313" key="6">
    <source>
        <dbReference type="Proteomes" id="UP000241769"/>
    </source>
</evidence>
<feature type="compositionally biased region" description="Low complexity" evidence="4">
    <location>
        <begin position="317"/>
        <end position="329"/>
    </location>
</feature>
<gene>
    <name evidence="5" type="ORF">PROFUN_11257</name>
</gene>
<dbReference type="Pfam" id="PF12796">
    <property type="entry name" value="Ank_2"/>
    <property type="match status" value="2"/>
</dbReference>
<comment type="caution">
    <text evidence="5">The sequence shown here is derived from an EMBL/GenBank/DDBJ whole genome shotgun (WGS) entry which is preliminary data.</text>
</comment>
<dbReference type="SMART" id="SM00248">
    <property type="entry name" value="ANK"/>
    <property type="match status" value="4"/>
</dbReference>
<feature type="repeat" description="ANK" evidence="3">
    <location>
        <begin position="114"/>
        <end position="146"/>
    </location>
</feature>
<dbReference type="SUPFAM" id="SSF48403">
    <property type="entry name" value="Ankyrin repeat"/>
    <property type="match status" value="1"/>
</dbReference>
<feature type="compositionally biased region" description="Basic and acidic residues" evidence="4">
    <location>
        <begin position="230"/>
        <end position="265"/>
    </location>
</feature>
<dbReference type="EMBL" id="MDYQ01000134">
    <property type="protein sequence ID" value="PRP80928.1"/>
    <property type="molecule type" value="Genomic_DNA"/>
</dbReference>
<organism evidence="5 6">
    <name type="scientific">Planoprotostelium fungivorum</name>
    <dbReference type="NCBI Taxonomy" id="1890364"/>
    <lineage>
        <taxon>Eukaryota</taxon>
        <taxon>Amoebozoa</taxon>
        <taxon>Evosea</taxon>
        <taxon>Variosea</taxon>
        <taxon>Cavosteliida</taxon>
        <taxon>Cavosteliaceae</taxon>
        <taxon>Planoprotostelium</taxon>
    </lineage>
</organism>
<evidence type="ECO:0000256" key="2">
    <source>
        <dbReference type="ARBA" id="ARBA00023043"/>
    </source>
</evidence>
<dbReference type="OrthoDB" id="194358at2759"/>
<feature type="region of interest" description="Disordered" evidence="4">
    <location>
        <begin position="214"/>
        <end position="352"/>
    </location>
</feature>
<proteinExistence type="predicted"/>
<keyword evidence="2 3" id="KW-0040">ANK repeat</keyword>
<dbReference type="Proteomes" id="UP000241769">
    <property type="component" value="Unassembled WGS sequence"/>
</dbReference>
<feature type="repeat" description="ANK" evidence="3">
    <location>
        <begin position="47"/>
        <end position="79"/>
    </location>
</feature>
<feature type="compositionally biased region" description="Polar residues" evidence="4">
    <location>
        <begin position="285"/>
        <end position="301"/>
    </location>
</feature>
<dbReference type="STRING" id="1890364.A0A2P6NAE0"/>
<dbReference type="Gene3D" id="1.25.40.20">
    <property type="entry name" value="Ankyrin repeat-containing domain"/>
    <property type="match status" value="1"/>
</dbReference>
<keyword evidence="6" id="KW-1185">Reference proteome</keyword>
<evidence type="ECO:0000256" key="1">
    <source>
        <dbReference type="ARBA" id="ARBA00022737"/>
    </source>
</evidence>
<feature type="repeat" description="ANK" evidence="3">
    <location>
        <begin position="147"/>
        <end position="179"/>
    </location>
</feature>
<sequence length="466" mass="52273">MDASQQPGQVTLDPWEEQFQAVLEEGTKEELEKMIEEDAGRVEHRLRSLTPLMIACYNPDPLVFSTLLRKGSKIDARTDNGNTVLMYAALTGNVPVVKMLLDIHINLVDQMNKQGDTPLMYACMSGSLECAEELLKSGANVNHRSQAGMSPLLCATKQDHPHVVKLLLDGGADVFIKDNKGRQAGQMCQSGKCKDVIQERMERERKLLLKSVKGEFQEKKTKPNNKKKLSKVEPKRAVGEEKRIEEKKVIEEKKEQRQEESEEKPVTQSSMHSTTNKEDRITPATRLTTKKNPNGSYSSIPLSHKTVKRDIVEISKKTSPTTRPISSTIGAEKSAGIPTTTSQTAPSPPHAAQMNAWSCPLATPQSIVTQTSMASPSISSSVTLDELVWRLHEQAEPLGITANNMLNIDLDTMSMEQLCVLEEMHTMCMRKIQERKLNEVRRQERLIVEEATEIHLEIELLRKRMT</sequence>
<dbReference type="PANTHER" id="PTHR24171">
    <property type="entry name" value="ANKYRIN REPEAT DOMAIN-CONTAINING PROTEIN 39-RELATED"/>
    <property type="match status" value="1"/>
</dbReference>
<accession>A0A2P6NAE0</accession>
<dbReference type="InterPro" id="IPR036770">
    <property type="entry name" value="Ankyrin_rpt-contain_sf"/>
</dbReference>
<dbReference type="AlphaFoldDB" id="A0A2P6NAE0"/>
<dbReference type="InterPro" id="IPR002110">
    <property type="entry name" value="Ankyrin_rpt"/>
</dbReference>
<protein>
    <submittedName>
        <fullName evidence="5">Uncharacterized protein</fullName>
    </submittedName>
</protein>
<reference evidence="5 6" key="1">
    <citation type="journal article" date="2018" name="Genome Biol. Evol.">
        <title>Multiple Roots of Fruiting Body Formation in Amoebozoa.</title>
        <authorList>
            <person name="Hillmann F."/>
            <person name="Forbes G."/>
            <person name="Novohradska S."/>
            <person name="Ferling I."/>
            <person name="Riege K."/>
            <person name="Groth M."/>
            <person name="Westermann M."/>
            <person name="Marz M."/>
            <person name="Spaller T."/>
            <person name="Winckler T."/>
            <person name="Schaap P."/>
            <person name="Glockner G."/>
        </authorList>
    </citation>
    <scope>NUCLEOTIDE SEQUENCE [LARGE SCALE GENOMIC DNA]</scope>
    <source>
        <strain evidence="5 6">Jena</strain>
    </source>
</reference>